<gene>
    <name evidence="3" type="ORF">SAMN04488074_120102</name>
</gene>
<keyword evidence="2" id="KW-0812">Transmembrane</keyword>
<organism evidence="3 4">
    <name type="scientific">Lentzea albidocapillata subsp. violacea</name>
    <dbReference type="NCBI Taxonomy" id="128104"/>
    <lineage>
        <taxon>Bacteria</taxon>
        <taxon>Bacillati</taxon>
        <taxon>Actinomycetota</taxon>
        <taxon>Actinomycetes</taxon>
        <taxon>Pseudonocardiales</taxon>
        <taxon>Pseudonocardiaceae</taxon>
        <taxon>Lentzea</taxon>
    </lineage>
</organism>
<sequence>MNEQDLKRAFQDVVASSPPPSMDPGVALGRAHKARAKRRASITGAVVAVLVVGVGLGSAFALNPQGTTNYLVGAGQSSSSNPGMPDTQWGEKWPVGQSDRTATNGPQAERGVLLLNALIASAQAGGFETPKLKYQAPEYQNGEMQRTQAQISTDKGQTPEVWVYTAHVPVRKNGKVGMMLAEVSMPKPSDPVEPCALAKRFWGMSKATCKLREVNGVQVGDASSQEEGRVMQWMSYKAPNGWTVNIAQNASYEGSGYPGLDGNPFLASELATMATDAKFLLGS</sequence>
<accession>A0A1G9SLZ4</accession>
<evidence type="ECO:0000313" key="3">
    <source>
        <dbReference type="EMBL" id="SDM36337.1"/>
    </source>
</evidence>
<protein>
    <submittedName>
        <fullName evidence="3">Uncharacterized protein</fullName>
    </submittedName>
</protein>
<dbReference type="RefSeq" id="WP_090012203.1">
    <property type="nucleotide sequence ID" value="NZ_FNET01000020.1"/>
</dbReference>
<feature type="transmembrane region" description="Helical" evidence="2">
    <location>
        <begin position="40"/>
        <end position="62"/>
    </location>
</feature>
<evidence type="ECO:0000313" key="4">
    <source>
        <dbReference type="Proteomes" id="UP000199682"/>
    </source>
</evidence>
<reference evidence="4" key="1">
    <citation type="submission" date="2016-10" db="EMBL/GenBank/DDBJ databases">
        <authorList>
            <person name="Varghese N."/>
            <person name="Submissions S."/>
        </authorList>
    </citation>
    <scope>NUCLEOTIDE SEQUENCE [LARGE SCALE GENOMIC DNA]</scope>
    <source>
        <strain evidence="4">DSM 44796</strain>
    </source>
</reference>
<evidence type="ECO:0000256" key="1">
    <source>
        <dbReference type="SAM" id="MobiDB-lite"/>
    </source>
</evidence>
<dbReference type="Proteomes" id="UP000199682">
    <property type="component" value="Unassembled WGS sequence"/>
</dbReference>
<keyword evidence="2" id="KW-1133">Transmembrane helix</keyword>
<keyword evidence="2" id="KW-0472">Membrane</keyword>
<feature type="region of interest" description="Disordered" evidence="1">
    <location>
        <begin position="73"/>
        <end position="105"/>
    </location>
</feature>
<dbReference type="AlphaFoldDB" id="A0A1G9SLZ4"/>
<evidence type="ECO:0000256" key="2">
    <source>
        <dbReference type="SAM" id="Phobius"/>
    </source>
</evidence>
<name>A0A1G9SLZ4_9PSEU</name>
<feature type="compositionally biased region" description="Polar residues" evidence="1">
    <location>
        <begin position="73"/>
        <end position="82"/>
    </location>
</feature>
<dbReference type="EMBL" id="FNET01000020">
    <property type="protein sequence ID" value="SDM36337.1"/>
    <property type="molecule type" value="Genomic_DNA"/>
</dbReference>
<proteinExistence type="predicted"/>